<dbReference type="PANTHER" id="PTHR42850:SF2">
    <property type="entry name" value="BLL5683 PROTEIN"/>
    <property type="match status" value="1"/>
</dbReference>
<protein>
    <submittedName>
        <fullName evidence="3">Metallophosphoesterase</fullName>
    </submittedName>
</protein>
<name>A0A7Z2T636_9VIBR</name>
<gene>
    <name evidence="3" type="ORF">GT360_15705</name>
</gene>
<dbReference type="PIRSF" id="PIRSF000883">
    <property type="entry name" value="Pesterase_MJ0912"/>
    <property type="match status" value="1"/>
</dbReference>
<dbReference type="CDD" id="cd00838">
    <property type="entry name" value="MPP_superfamily"/>
    <property type="match status" value="1"/>
</dbReference>
<dbReference type="Pfam" id="PF12850">
    <property type="entry name" value="Metallophos_2"/>
    <property type="match status" value="1"/>
</dbReference>
<dbReference type="KEGG" id="vas:GT360_15705"/>
<dbReference type="InterPro" id="IPR024654">
    <property type="entry name" value="Calcineurin-like_PHP_lpxH"/>
</dbReference>
<dbReference type="GO" id="GO:0005737">
    <property type="term" value="C:cytoplasm"/>
    <property type="evidence" value="ECO:0007669"/>
    <property type="project" value="TreeGrafter"/>
</dbReference>
<comment type="similarity">
    <text evidence="1">Belongs to the metallophosphoesterase superfamily. YfcE family.</text>
</comment>
<dbReference type="InterPro" id="IPR050126">
    <property type="entry name" value="Ap4A_hydrolase"/>
</dbReference>
<evidence type="ECO:0000313" key="3">
    <source>
        <dbReference type="EMBL" id="QIA65007.1"/>
    </source>
</evidence>
<dbReference type="InterPro" id="IPR011152">
    <property type="entry name" value="Pesterase_MJ0912"/>
</dbReference>
<dbReference type="PANTHER" id="PTHR42850">
    <property type="entry name" value="METALLOPHOSPHOESTERASE"/>
    <property type="match status" value="1"/>
</dbReference>
<keyword evidence="4" id="KW-1185">Reference proteome</keyword>
<dbReference type="InterPro" id="IPR029052">
    <property type="entry name" value="Metallo-depent_PP-like"/>
</dbReference>
<sequence>MESYAVISDIHSNVYALRAVVEDANAKGVATFINLGDIFYGPIEPKETFDYLCGLDVITISGNQDRQIYQSTESEVASNPTMKFVLDSLGETPIEWMKSLPFDLEINDDIYACHGTPSDDLTYLLEDISSGSAVIRDEAEVLDLLGAVSSKIILCGHSHTPRVLSLSSGQIAVNPGSVGLQAYADEDPVPHTIQNSTPKASYAILKKQGNEWDISLHRVGYDHEQAINCASTRHRNDWMECLRTGQCS</sequence>
<dbReference type="Proteomes" id="UP000464262">
    <property type="component" value="Chromosome 2"/>
</dbReference>
<dbReference type="AlphaFoldDB" id="A0A7Z2T636"/>
<dbReference type="RefSeq" id="WP_164649906.1">
    <property type="nucleotide sequence ID" value="NZ_CP047476.1"/>
</dbReference>
<evidence type="ECO:0000256" key="1">
    <source>
        <dbReference type="ARBA" id="ARBA00008950"/>
    </source>
</evidence>
<accession>A0A7Z2T636</accession>
<organism evidence="3 4">
    <name type="scientific">Vibrio astriarenae</name>
    <dbReference type="NCBI Taxonomy" id="1481923"/>
    <lineage>
        <taxon>Bacteria</taxon>
        <taxon>Pseudomonadati</taxon>
        <taxon>Pseudomonadota</taxon>
        <taxon>Gammaproteobacteria</taxon>
        <taxon>Vibrionales</taxon>
        <taxon>Vibrionaceae</taxon>
        <taxon>Vibrio</taxon>
    </lineage>
</organism>
<reference evidence="3 4" key="1">
    <citation type="submission" date="2020-01" db="EMBL/GenBank/DDBJ databases">
        <title>Whole genome and functional gene identification of agarase of Vibrio HN897.</title>
        <authorList>
            <person name="Liu Y."/>
            <person name="Zhao Z."/>
        </authorList>
    </citation>
    <scope>NUCLEOTIDE SEQUENCE [LARGE SCALE GENOMIC DNA]</scope>
    <source>
        <strain evidence="3 4">HN897</strain>
    </source>
</reference>
<dbReference type="SUPFAM" id="SSF56300">
    <property type="entry name" value="Metallo-dependent phosphatases"/>
    <property type="match status" value="1"/>
</dbReference>
<dbReference type="EMBL" id="CP047476">
    <property type="protein sequence ID" value="QIA65007.1"/>
    <property type="molecule type" value="Genomic_DNA"/>
</dbReference>
<evidence type="ECO:0000259" key="2">
    <source>
        <dbReference type="Pfam" id="PF12850"/>
    </source>
</evidence>
<evidence type="ECO:0000313" key="4">
    <source>
        <dbReference type="Proteomes" id="UP000464262"/>
    </source>
</evidence>
<dbReference type="GO" id="GO:0016791">
    <property type="term" value="F:phosphatase activity"/>
    <property type="evidence" value="ECO:0007669"/>
    <property type="project" value="TreeGrafter"/>
</dbReference>
<dbReference type="Gene3D" id="3.60.21.10">
    <property type="match status" value="1"/>
</dbReference>
<feature type="domain" description="Calcineurin-like phosphoesterase" evidence="2">
    <location>
        <begin position="5"/>
        <end position="182"/>
    </location>
</feature>
<proteinExistence type="inferred from homology"/>